<evidence type="ECO:0000313" key="1">
    <source>
        <dbReference type="EMBL" id="SEM22497.1"/>
    </source>
</evidence>
<accession>A0A1H7WNG0</accession>
<evidence type="ECO:0000313" key="2">
    <source>
        <dbReference type="Proteomes" id="UP000198744"/>
    </source>
</evidence>
<keyword evidence="2" id="KW-1185">Reference proteome</keyword>
<sequence length="99" mass="11034">MGTGRLLLAGIVWVVLAGAGFAAEPVRQINSCEAGKLPELADLIASETKDSIKKAHYPEEVSQIIGQAQMDFLRILIRQNNEILRQNNEILQHLRKENK</sequence>
<dbReference type="AlphaFoldDB" id="A0A1H7WNG0"/>
<dbReference type="STRING" id="43775.SAMN04489760_10733"/>
<dbReference type="EMBL" id="FOBS01000007">
    <property type="protein sequence ID" value="SEM22497.1"/>
    <property type="molecule type" value="Genomic_DNA"/>
</dbReference>
<reference evidence="1 2" key="1">
    <citation type="submission" date="2016-10" db="EMBL/GenBank/DDBJ databases">
        <authorList>
            <person name="de Groot N.N."/>
        </authorList>
    </citation>
    <scope>NUCLEOTIDE SEQUENCE [LARGE SCALE GENOMIC DNA]</scope>
    <source>
        <strain evidence="1 2">DSM 8423</strain>
    </source>
</reference>
<dbReference type="RefSeq" id="WP_139198236.1">
    <property type="nucleotide sequence ID" value="NZ_FOBS01000007.1"/>
</dbReference>
<dbReference type="Proteomes" id="UP000198744">
    <property type="component" value="Unassembled WGS sequence"/>
</dbReference>
<proteinExistence type="predicted"/>
<name>A0A1H7WNG0_9BACT</name>
<gene>
    <name evidence="1" type="ORF">SAMN04489760_10733</name>
</gene>
<dbReference type="OrthoDB" id="9922714at2"/>
<protein>
    <submittedName>
        <fullName evidence="1">Uncharacterized protein</fullName>
    </submittedName>
</protein>
<organism evidence="1 2">
    <name type="scientific">Syntrophus gentianae</name>
    <dbReference type="NCBI Taxonomy" id="43775"/>
    <lineage>
        <taxon>Bacteria</taxon>
        <taxon>Pseudomonadati</taxon>
        <taxon>Thermodesulfobacteriota</taxon>
        <taxon>Syntrophia</taxon>
        <taxon>Syntrophales</taxon>
        <taxon>Syntrophaceae</taxon>
        <taxon>Syntrophus</taxon>
    </lineage>
</organism>